<evidence type="ECO:0000256" key="2">
    <source>
        <dbReference type="SAM" id="Phobius"/>
    </source>
</evidence>
<gene>
    <name evidence="3" type="ORF">TCM_036566</name>
</gene>
<evidence type="ECO:0000313" key="3">
    <source>
        <dbReference type="EMBL" id="EOY17402.1"/>
    </source>
</evidence>
<proteinExistence type="predicted"/>
<keyword evidence="2" id="KW-1133">Transmembrane helix</keyword>
<dbReference type="Proteomes" id="UP000026915">
    <property type="component" value="Chromosome 8"/>
</dbReference>
<keyword evidence="2" id="KW-0472">Membrane</keyword>
<dbReference type="InParanoid" id="A0A061FL41"/>
<reference evidence="3 4" key="1">
    <citation type="journal article" date="2013" name="Genome Biol.">
        <title>The genome sequence of the most widely cultivated cacao type and its use to identify candidate genes regulating pod color.</title>
        <authorList>
            <person name="Motamayor J.C."/>
            <person name="Mockaitis K."/>
            <person name="Schmutz J."/>
            <person name="Haiminen N."/>
            <person name="Iii D.L."/>
            <person name="Cornejo O."/>
            <person name="Findley S.D."/>
            <person name="Zheng P."/>
            <person name="Utro F."/>
            <person name="Royaert S."/>
            <person name="Saski C."/>
            <person name="Jenkins J."/>
            <person name="Podicheti R."/>
            <person name="Zhao M."/>
            <person name="Scheffler B.E."/>
            <person name="Stack J.C."/>
            <person name="Feltus F.A."/>
            <person name="Mustiga G.M."/>
            <person name="Amores F."/>
            <person name="Phillips W."/>
            <person name="Marelli J.P."/>
            <person name="May G.D."/>
            <person name="Shapiro H."/>
            <person name="Ma J."/>
            <person name="Bustamante C.D."/>
            <person name="Schnell R.J."/>
            <person name="Main D."/>
            <person name="Gilbert D."/>
            <person name="Parida L."/>
            <person name="Kuhn D.N."/>
        </authorList>
    </citation>
    <scope>NUCLEOTIDE SEQUENCE [LARGE SCALE GENOMIC DNA]</scope>
    <source>
        <strain evidence="4">cv. Matina 1-6</strain>
    </source>
</reference>
<evidence type="ECO:0000256" key="1">
    <source>
        <dbReference type="SAM" id="MobiDB-lite"/>
    </source>
</evidence>
<name>A0A061FL41_THECC</name>
<protein>
    <submittedName>
        <fullName evidence="3">Uncharacterized protein</fullName>
    </submittedName>
</protein>
<evidence type="ECO:0000313" key="4">
    <source>
        <dbReference type="Proteomes" id="UP000026915"/>
    </source>
</evidence>
<dbReference type="Gramene" id="EOY17402">
    <property type="protein sequence ID" value="EOY17402"/>
    <property type="gene ID" value="TCM_036566"/>
</dbReference>
<organism evidence="3 4">
    <name type="scientific">Theobroma cacao</name>
    <name type="common">Cacao</name>
    <name type="synonym">Cocoa</name>
    <dbReference type="NCBI Taxonomy" id="3641"/>
    <lineage>
        <taxon>Eukaryota</taxon>
        <taxon>Viridiplantae</taxon>
        <taxon>Streptophyta</taxon>
        <taxon>Embryophyta</taxon>
        <taxon>Tracheophyta</taxon>
        <taxon>Spermatophyta</taxon>
        <taxon>Magnoliopsida</taxon>
        <taxon>eudicotyledons</taxon>
        <taxon>Gunneridae</taxon>
        <taxon>Pentapetalae</taxon>
        <taxon>rosids</taxon>
        <taxon>malvids</taxon>
        <taxon>Malvales</taxon>
        <taxon>Malvaceae</taxon>
        <taxon>Byttnerioideae</taxon>
        <taxon>Theobroma</taxon>
    </lineage>
</organism>
<sequence length="149" mass="17797">MNRKGLSVCSAPSLVHHCKIWKPLKGIDLLICGSREKRIRVRRRQGERKEREGERKKEEKEKRSQWGERKEMREREEKKEKKKKKEEAGRERERKGRRKKEREGKKEKKKKKEKGDRGLFTIFFGEIFACCCTLVACLGPHSFVLFVLI</sequence>
<feature type="compositionally biased region" description="Basic and acidic residues" evidence="1">
    <location>
        <begin position="47"/>
        <end position="94"/>
    </location>
</feature>
<feature type="region of interest" description="Disordered" evidence="1">
    <location>
        <begin position="41"/>
        <end position="113"/>
    </location>
</feature>
<keyword evidence="4" id="KW-1185">Reference proteome</keyword>
<dbReference type="EMBL" id="CM001886">
    <property type="protein sequence ID" value="EOY17402.1"/>
    <property type="molecule type" value="Genomic_DNA"/>
</dbReference>
<keyword evidence="2" id="KW-0812">Transmembrane</keyword>
<accession>A0A061FL41</accession>
<dbReference type="AlphaFoldDB" id="A0A061FL41"/>
<dbReference type="HOGENOM" id="CLU_1753017_0_0_1"/>
<feature type="transmembrane region" description="Helical" evidence="2">
    <location>
        <begin position="118"/>
        <end position="148"/>
    </location>
</feature>